<dbReference type="OrthoDB" id="432970at2759"/>
<organism evidence="1 2">
    <name type="scientific">Venturia effusa</name>
    <dbReference type="NCBI Taxonomy" id="50376"/>
    <lineage>
        <taxon>Eukaryota</taxon>
        <taxon>Fungi</taxon>
        <taxon>Dikarya</taxon>
        <taxon>Ascomycota</taxon>
        <taxon>Pezizomycotina</taxon>
        <taxon>Dothideomycetes</taxon>
        <taxon>Pleosporomycetidae</taxon>
        <taxon>Venturiales</taxon>
        <taxon>Venturiaceae</taxon>
        <taxon>Venturia</taxon>
    </lineage>
</organism>
<keyword evidence="2" id="KW-1185">Reference proteome</keyword>
<dbReference type="Proteomes" id="UP000316270">
    <property type="component" value="Chromosome 13"/>
</dbReference>
<protein>
    <submittedName>
        <fullName evidence="1">Uncharacterized protein</fullName>
    </submittedName>
</protein>
<evidence type="ECO:0000313" key="2">
    <source>
        <dbReference type="Proteomes" id="UP000316270"/>
    </source>
</evidence>
<gene>
    <name evidence="1" type="ORF">FKW77_004886</name>
</gene>
<sequence length="460" mass="52330">METLANSNADSNRVKSFSHVGGLLVHDQPRPSSWPQSLTTLTLRANLGDDADDAGLFDVPEKCEVDESSNYDFKLEHCANCRRRADLFCSRCCDAPSSAKLSSTRTSYCSTSCQTLHFDRHRPACDILAKRKALMKAAKLLNSIWQRIRARAYPFNITQISKQDGLLAIHHGDEDRNINGRIFFDAPPLTTLKSPELRDQILLMGSSRTSIALLHTVAKELFLEVGCDYIREITIPVEDPIVHYDCEGVERDWTESIAHVVFEIGLQNAEPWILDLTAAAIGHDYLICPWRDWLGMTEHGYDEHPLGHQAAQLKHVRGDMNLAFIYTQIHYLSLKMIPERFKTKLEHAGVILKDCHKAPDSRFPQVHAAVLRHLDLAIEEWAEFMTLPQTMDDIGSIFKELAISTMGEQAVRDDLRKIKDRGKGNRVGVEHEILRVFRDKKVLSEEDKMIHDVMRDMFFA</sequence>
<name>A0A517LIP4_9PEZI</name>
<reference evidence="1 2" key="1">
    <citation type="submission" date="2019-07" db="EMBL/GenBank/DDBJ databases">
        <title>Finished genome of Venturia effusa.</title>
        <authorList>
            <person name="Young C.A."/>
            <person name="Cox M.P."/>
            <person name="Ganley A.R.D."/>
            <person name="David W.J."/>
        </authorList>
    </citation>
    <scope>NUCLEOTIDE SEQUENCE [LARGE SCALE GENOMIC DNA]</scope>
    <source>
        <strain evidence="2">albino</strain>
    </source>
</reference>
<accession>A0A517LIP4</accession>
<dbReference type="EMBL" id="CP042197">
    <property type="protein sequence ID" value="QDS75503.1"/>
    <property type="molecule type" value="Genomic_DNA"/>
</dbReference>
<dbReference type="Gene3D" id="6.10.140.2220">
    <property type="match status" value="1"/>
</dbReference>
<proteinExistence type="predicted"/>
<dbReference type="STRING" id="50376.A0A517LIP4"/>
<dbReference type="AlphaFoldDB" id="A0A517LIP4"/>
<dbReference type="SUPFAM" id="SSF144232">
    <property type="entry name" value="HIT/MYND zinc finger-like"/>
    <property type="match status" value="1"/>
</dbReference>
<evidence type="ECO:0000313" key="1">
    <source>
        <dbReference type="EMBL" id="QDS75503.1"/>
    </source>
</evidence>